<name>A0A8I1W7W3_PLESH</name>
<dbReference type="Proteomes" id="UP000664658">
    <property type="component" value="Unassembled WGS sequence"/>
</dbReference>
<evidence type="ECO:0000256" key="1">
    <source>
        <dbReference type="SAM" id="SignalP"/>
    </source>
</evidence>
<dbReference type="AlphaFoldDB" id="A0A8I1W7W3"/>
<proteinExistence type="predicted"/>
<evidence type="ECO:0000313" key="2">
    <source>
        <dbReference type="EMBL" id="MBO1108841.1"/>
    </source>
</evidence>
<organism evidence="2 3">
    <name type="scientific">Plesiomonas shigelloides</name>
    <name type="common">Aeromonas shigelloides</name>
    <dbReference type="NCBI Taxonomy" id="703"/>
    <lineage>
        <taxon>Bacteria</taxon>
        <taxon>Pseudomonadati</taxon>
        <taxon>Pseudomonadota</taxon>
        <taxon>Gammaproteobacteria</taxon>
        <taxon>Enterobacterales</taxon>
        <taxon>Enterobacteriaceae</taxon>
        <taxon>Plesiomonas</taxon>
    </lineage>
</organism>
<feature type="chain" id="PRO_5034081204" evidence="1">
    <location>
        <begin position="22"/>
        <end position="68"/>
    </location>
</feature>
<dbReference type="EMBL" id="JAFNAA010000011">
    <property type="protein sequence ID" value="MBO1108841.1"/>
    <property type="molecule type" value="Genomic_DNA"/>
</dbReference>
<protein>
    <submittedName>
        <fullName evidence="2">Uncharacterized protein</fullName>
    </submittedName>
</protein>
<feature type="signal peptide" evidence="1">
    <location>
        <begin position="1"/>
        <end position="21"/>
    </location>
</feature>
<comment type="caution">
    <text evidence="2">The sequence shown here is derived from an EMBL/GenBank/DDBJ whole genome shotgun (WGS) entry which is preliminary data.</text>
</comment>
<evidence type="ECO:0000313" key="3">
    <source>
        <dbReference type="Proteomes" id="UP000664658"/>
    </source>
</evidence>
<gene>
    <name evidence="2" type="ORF">J2R62_11505</name>
</gene>
<reference evidence="2" key="1">
    <citation type="submission" date="2021-03" db="EMBL/GenBank/DDBJ databases">
        <title>Plesiomonas shigelloides zfcc0051, isolated from zebrafish feces.</title>
        <authorList>
            <person name="Vanderhoek Z."/>
            <person name="Gaulke C."/>
        </authorList>
    </citation>
    <scope>NUCLEOTIDE SEQUENCE</scope>
    <source>
        <strain evidence="2">Zfcc0051</strain>
    </source>
</reference>
<sequence length="68" mass="7373">MKRVIALTLLLASGLSSTAFAFTLAGTPTYFPEAALQHCATANNLFVCLDNFARFNPEKVIPPQKDTN</sequence>
<dbReference type="RefSeq" id="WP_071596440.1">
    <property type="nucleotide sequence ID" value="NZ_JAFNAA010000011.1"/>
</dbReference>
<keyword evidence="1" id="KW-0732">Signal</keyword>
<accession>A0A8I1W7W3</accession>